<dbReference type="SUPFAM" id="SSF51182">
    <property type="entry name" value="RmlC-like cupins"/>
    <property type="match status" value="1"/>
</dbReference>
<organism evidence="2 3">
    <name type="scientific">Salegentibacter flavus</name>
    <dbReference type="NCBI Taxonomy" id="287099"/>
    <lineage>
        <taxon>Bacteria</taxon>
        <taxon>Pseudomonadati</taxon>
        <taxon>Bacteroidota</taxon>
        <taxon>Flavobacteriia</taxon>
        <taxon>Flavobacteriales</taxon>
        <taxon>Flavobacteriaceae</taxon>
        <taxon>Salegentibacter</taxon>
    </lineage>
</organism>
<reference evidence="2 3" key="1">
    <citation type="submission" date="2016-10" db="EMBL/GenBank/DDBJ databases">
        <authorList>
            <person name="de Groot N.N."/>
        </authorList>
    </citation>
    <scope>NUCLEOTIDE SEQUENCE [LARGE SCALE GENOMIC DNA]</scope>
    <source>
        <strain evidence="2 3">DSM 17794</strain>
    </source>
</reference>
<dbReference type="EMBL" id="FOVL01000013">
    <property type="protein sequence ID" value="SFN70564.1"/>
    <property type="molecule type" value="Genomic_DNA"/>
</dbReference>
<evidence type="ECO:0000313" key="2">
    <source>
        <dbReference type="EMBL" id="SFN70564.1"/>
    </source>
</evidence>
<sequence length="108" mass="12101">MKKHLETAKAFNLKELITYSDGSTVSKILSKNSNGNTTLFAFDKEQELSEHTAPFDATAIIIDGKCEITIKDEKYELKEGEMIIMPANVPHALTAPEPFKMLLIMIKE</sequence>
<proteinExistence type="predicted"/>
<keyword evidence="3" id="KW-1185">Reference proteome</keyword>
<dbReference type="AlphaFoldDB" id="A0A1I5B785"/>
<dbReference type="InterPro" id="IPR013096">
    <property type="entry name" value="Cupin_2"/>
</dbReference>
<name>A0A1I5B785_9FLAO</name>
<dbReference type="Gene3D" id="2.60.120.10">
    <property type="entry name" value="Jelly Rolls"/>
    <property type="match status" value="1"/>
</dbReference>
<dbReference type="CDD" id="cd02230">
    <property type="entry name" value="cupin_HP0902-like"/>
    <property type="match status" value="1"/>
</dbReference>
<dbReference type="InterPro" id="IPR014710">
    <property type="entry name" value="RmlC-like_jellyroll"/>
</dbReference>
<protein>
    <submittedName>
        <fullName evidence="2">Cupin domain protein</fullName>
    </submittedName>
</protein>
<dbReference type="PANTHER" id="PTHR37694:SF1">
    <property type="entry name" value="SLR8022 PROTEIN"/>
    <property type="match status" value="1"/>
</dbReference>
<gene>
    <name evidence="2" type="ORF">SAMN05660413_02227</name>
</gene>
<dbReference type="PANTHER" id="PTHR37694">
    <property type="entry name" value="SLR8022 PROTEIN"/>
    <property type="match status" value="1"/>
</dbReference>
<accession>A0A1I5B785</accession>
<dbReference type="Proteomes" id="UP000199153">
    <property type="component" value="Unassembled WGS sequence"/>
</dbReference>
<evidence type="ECO:0000313" key="3">
    <source>
        <dbReference type="Proteomes" id="UP000199153"/>
    </source>
</evidence>
<evidence type="ECO:0000259" key="1">
    <source>
        <dbReference type="Pfam" id="PF07883"/>
    </source>
</evidence>
<dbReference type="Pfam" id="PF07883">
    <property type="entry name" value="Cupin_2"/>
    <property type="match status" value="1"/>
</dbReference>
<dbReference type="RefSeq" id="WP_093409558.1">
    <property type="nucleotide sequence ID" value="NZ_FOVL01000013.1"/>
</dbReference>
<feature type="domain" description="Cupin type-2" evidence="1">
    <location>
        <begin position="43"/>
        <end position="104"/>
    </location>
</feature>
<dbReference type="InterPro" id="IPR011051">
    <property type="entry name" value="RmlC_Cupin_sf"/>
</dbReference>
<dbReference type="OrthoDB" id="1121052at2"/>